<dbReference type="InterPro" id="IPR002477">
    <property type="entry name" value="Peptidoglycan-bd-like"/>
</dbReference>
<keyword evidence="1" id="KW-1133">Transmembrane helix</keyword>
<proteinExistence type="predicted"/>
<evidence type="ECO:0000259" key="2">
    <source>
        <dbReference type="Pfam" id="PF01471"/>
    </source>
</evidence>
<dbReference type="Gene3D" id="1.10.101.10">
    <property type="entry name" value="PGBD-like superfamily/PGBD"/>
    <property type="match status" value="1"/>
</dbReference>
<keyword evidence="1" id="KW-0472">Membrane</keyword>
<dbReference type="AlphaFoldDB" id="A0A1B1BPK4"/>
<keyword evidence="4" id="KW-1185">Reference proteome</keyword>
<dbReference type="EMBL" id="CP016282">
    <property type="protein sequence ID" value="ANP74582.1"/>
    <property type="molecule type" value="Genomic_DNA"/>
</dbReference>
<keyword evidence="1" id="KW-0812">Transmembrane</keyword>
<dbReference type="KEGG" id="cart:PA27867_3665"/>
<dbReference type="STRING" id="670052.PA27867_3665"/>
<dbReference type="Proteomes" id="UP000092582">
    <property type="component" value="Chromosome 1"/>
</dbReference>
<accession>A0A1B1BPK4</accession>
<protein>
    <submittedName>
        <fullName evidence="3">Peptidoglycan-binding protein</fullName>
    </submittedName>
</protein>
<gene>
    <name evidence="3" type="ORF">PA27867_3665</name>
</gene>
<sequence>MPHEPVTTRRGRRRWGIASAGVTLAALIAGYAVWAPGQEEPAPPPLTVSTAEVTTGSVASETKVAGTVQYASTVPITSGLAGVVTELPAPGTTLSVGAVVYRVDTRPVIMLSGTVPAWRDFSSDMSDGEDVRQLEQNLRTLGVFSGEPDNRFTWDTTVAIRAWQKSLGVERTGTLERSMILISDQDLRVDAVDSRVGAQVDAGSSLYRATSRQLVVEVNVKSSDRQVAVVGGTVTVSLPTGVTADGLVESVAAPVNKPDADGSGSSIVVPVRITVADQPAVADLALSGVTVSFAGAVTDDVLTVPVDALVPISDTQFAVELPRKNPEAERTLIPVTVGAFASGLVEISGAKIVAGLSVVVPAR</sequence>
<feature type="transmembrane region" description="Helical" evidence="1">
    <location>
        <begin position="15"/>
        <end position="34"/>
    </location>
</feature>
<dbReference type="Pfam" id="PF01471">
    <property type="entry name" value="PG_binding_1"/>
    <property type="match status" value="1"/>
</dbReference>
<evidence type="ECO:0000256" key="1">
    <source>
        <dbReference type="SAM" id="Phobius"/>
    </source>
</evidence>
<dbReference type="InterPro" id="IPR036366">
    <property type="entry name" value="PGBDSf"/>
</dbReference>
<evidence type="ECO:0000313" key="3">
    <source>
        <dbReference type="EMBL" id="ANP74582.1"/>
    </source>
</evidence>
<dbReference type="InterPro" id="IPR036365">
    <property type="entry name" value="PGBD-like_sf"/>
</dbReference>
<evidence type="ECO:0000313" key="4">
    <source>
        <dbReference type="Proteomes" id="UP000092582"/>
    </source>
</evidence>
<dbReference type="SUPFAM" id="SSF47090">
    <property type="entry name" value="PGBD-like"/>
    <property type="match status" value="1"/>
</dbReference>
<feature type="domain" description="Peptidoglycan binding-like" evidence="2">
    <location>
        <begin position="128"/>
        <end position="175"/>
    </location>
</feature>
<name>A0A1B1BPK4_9MICO</name>
<organism evidence="3 4">
    <name type="scientific">Cryobacterium arcticum</name>
    <dbReference type="NCBI Taxonomy" id="670052"/>
    <lineage>
        <taxon>Bacteria</taxon>
        <taxon>Bacillati</taxon>
        <taxon>Actinomycetota</taxon>
        <taxon>Actinomycetes</taxon>
        <taxon>Micrococcales</taxon>
        <taxon>Microbacteriaceae</taxon>
        <taxon>Cryobacterium</taxon>
    </lineage>
</organism>
<reference evidence="3 4" key="1">
    <citation type="submission" date="2016-06" db="EMBL/GenBank/DDBJ databases">
        <title>Genome sequencing of Cryobacterium arcticum PAMC 27867.</title>
        <authorList>
            <person name="Lee J."/>
            <person name="Kim O.-S."/>
        </authorList>
    </citation>
    <scope>NUCLEOTIDE SEQUENCE [LARGE SCALE GENOMIC DNA]</scope>
    <source>
        <strain evidence="3 4">PAMC 27867</strain>
    </source>
</reference>